<evidence type="ECO:0000313" key="2">
    <source>
        <dbReference type="Proteomes" id="UP001199044"/>
    </source>
</evidence>
<reference evidence="2" key="1">
    <citation type="submission" date="2023-07" db="EMBL/GenBank/DDBJ databases">
        <title>Molecular identification of indigenous halophilic bacteria isolated from red sea cost, biodegradation of synthetic dyes and assessment of degraded metabolite toxicity.</title>
        <authorList>
            <person name="Chaieb K."/>
            <person name="Altayb H.N."/>
        </authorList>
    </citation>
    <scope>NUCLEOTIDE SEQUENCE [LARGE SCALE GENOMIC DNA]</scope>
    <source>
        <strain evidence="2">K20</strain>
    </source>
</reference>
<dbReference type="InterPro" id="IPR021379">
    <property type="entry name" value="DUF3012"/>
</dbReference>
<accession>A0ABS7YLW1</accession>
<evidence type="ECO:0000313" key="1">
    <source>
        <dbReference type="EMBL" id="MCA2015861.1"/>
    </source>
</evidence>
<sequence length="87" mass="9694">MKRTLLLIVTTMALSACGDEVGSQSWCQDLRDKPKTDWSSQNAIDFAKHCLLNNEVGSEQWCKGMDDTPKGDWTANQATSYAKHCVL</sequence>
<keyword evidence="2" id="KW-1185">Reference proteome</keyword>
<dbReference type="EMBL" id="JAIWIU010000041">
    <property type="protein sequence ID" value="MCA2015861.1"/>
    <property type="molecule type" value="Genomic_DNA"/>
</dbReference>
<protein>
    <submittedName>
        <fullName evidence="1">DUF3012 domain-containing protein</fullName>
    </submittedName>
</protein>
<gene>
    <name evidence="1" type="ORF">LDJ79_07040</name>
</gene>
<dbReference type="PROSITE" id="PS51257">
    <property type="entry name" value="PROKAR_LIPOPROTEIN"/>
    <property type="match status" value="1"/>
</dbReference>
<organism evidence="1 2">
    <name type="scientific">Vibrio tritonius</name>
    <dbReference type="NCBI Taxonomy" id="1435069"/>
    <lineage>
        <taxon>Bacteria</taxon>
        <taxon>Pseudomonadati</taxon>
        <taxon>Pseudomonadota</taxon>
        <taxon>Gammaproteobacteria</taxon>
        <taxon>Vibrionales</taxon>
        <taxon>Vibrionaceae</taxon>
        <taxon>Vibrio</taxon>
    </lineage>
</organism>
<dbReference type="Pfam" id="PF11216">
    <property type="entry name" value="DUF3012"/>
    <property type="match status" value="2"/>
</dbReference>
<dbReference type="Proteomes" id="UP001199044">
    <property type="component" value="Unassembled WGS sequence"/>
</dbReference>
<comment type="caution">
    <text evidence="1">The sequence shown here is derived from an EMBL/GenBank/DDBJ whole genome shotgun (WGS) entry which is preliminary data.</text>
</comment>
<name>A0ABS7YLW1_9VIBR</name>
<proteinExistence type="predicted"/>